<reference evidence="3" key="1">
    <citation type="submission" date="2016-05" db="EMBL/GenBank/DDBJ databases">
        <title>Comparative genomics of biotechnologically important yeasts.</title>
        <authorList>
            <consortium name="DOE Joint Genome Institute"/>
            <person name="Riley R."/>
            <person name="Haridas S."/>
            <person name="Wolfe K.H."/>
            <person name="Lopes M.R."/>
            <person name="Hittinger C.T."/>
            <person name="Goker M."/>
            <person name="Salamov A."/>
            <person name="Wisecaver J."/>
            <person name="Long T.M."/>
            <person name="Aerts A.L."/>
            <person name="Barry K."/>
            <person name="Choi C."/>
            <person name="Clum A."/>
            <person name="Coughlan A.Y."/>
            <person name="Deshpande S."/>
            <person name="Douglass A.P."/>
            <person name="Hanson S.J."/>
            <person name="Klenk H.-P."/>
            <person name="Labutti K."/>
            <person name="Lapidus A."/>
            <person name="Lindquist E."/>
            <person name="Lipzen A."/>
            <person name="Meier-Kolthoff J.P."/>
            <person name="Ohm R.A."/>
            <person name="Otillar R.P."/>
            <person name="Pangilinan J."/>
            <person name="Peng Y."/>
            <person name="Rokas A."/>
            <person name="Rosa C.A."/>
            <person name="Scheuner C."/>
            <person name="Sibirny A.A."/>
            <person name="Slot J.C."/>
            <person name="Stielow J.B."/>
            <person name="Sun H."/>
            <person name="Kurtzman C.P."/>
            <person name="Blackwell M."/>
            <person name="Grigoriev I.V."/>
            <person name="Jeffries T.W."/>
        </authorList>
    </citation>
    <scope>NUCLEOTIDE SEQUENCE [LARGE SCALE GENOMIC DNA]</scope>
    <source>
        <strain evidence="3">DSM 1968</strain>
    </source>
</reference>
<evidence type="ECO:0000313" key="3">
    <source>
        <dbReference type="Proteomes" id="UP000095038"/>
    </source>
</evidence>
<organism evidence="2 3">
    <name type="scientific">Ascoidea rubescens DSM 1968</name>
    <dbReference type="NCBI Taxonomy" id="1344418"/>
    <lineage>
        <taxon>Eukaryota</taxon>
        <taxon>Fungi</taxon>
        <taxon>Dikarya</taxon>
        <taxon>Ascomycota</taxon>
        <taxon>Saccharomycotina</taxon>
        <taxon>Saccharomycetes</taxon>
        <taxon>Ascoideaceae</taxon>
        <taxon>Ascoidea</taxon>
    </lineage>
</organism>
<keyword evidence="3" id="KW-1185">Reference proteome</keyword>
<feature type="compositionally biased region" description="Low complexity" evidence="1">
    <location>
        <begin position="9"/>
        <end position="23"/>
    </location>
</feature>
<name>A0A1D2VLC7_9ASCO</name>
<dbReference type="RefSeq" id="XP_020048737.1">
    <property type="nucleotide sequence ID" value="XM_020191744.1"/>
</dbReference>
<evidence type="ECO:0000313" key="2">
    <source>
        <dbReference type="EMBL" id="ODV62430.1"/>
    </source>
</evidence>
<sequence>MNHTSKQVNNNNNNNNNNSNNNNKNKKNHRKRKKIDLNSYYDTLEDYNNFPSIKFPKIHNNKEKQVEKNKSFSQNSKNTKDEIIIKETTNESAQLIKVKIKPCCSLENQAIISKMASGNYLSGSYDTEDQLNNSRKFEAIEVNELLLKRLGFN</sequence>
<dbReference type="EMBL" id="KV454477">
    <property type="protein sequence ID" value="ODV62430.1"/>
    <property type="molecule type" value="Genomic_DNA"/>
</dbReference>
<gene>
    <name evidence="2" type="ORF">ASCRUDRAFT_7008</name>
</gene>
<dbReference type="AlphaFoldDB" id="A0A1D2VLC7"/>
<evidence type="ECO:0000256" key="1">
    <source>
        <dbReference type="SAM" id="MobiDB-lite"/>
    </source>
</evidence>
<feature type="region of interest" description="Disordered" evidence="1">
    <location>
        <begin position="1"/>
        <end position="32"/>
    </location>
</feature>
<protein>
    <submittedName>
        <fullName evidence="2">Uncharacterized protein</fullName>
    </submittedName>
</protein>
<dbReference type="Proteomes" id="UP000095038">
    <property type="component" value="Unassembled WGS sequence"/>
</dbReference>
<dbReference type="GeneID" id="30965380"/>
<dbReference type="InParanoid" id="A0A1D2VLC7"/>
<proteinExistence type="predicted"/>
<accession>A0A1D2VLC7</accession>